<evidence type="ECO:0000313" key="8">
    <source>
        <dbReference type="EMBL" id="ANY79453.1"/>
    </source>
</evidence>
<dbReference type="PRINTS" id="PR00953">
    <property type="entry name" value="TYPE3IMRPROT"/>
</dbReference>
<evidence type="ECO:0000256" key="1">
    <source>
        <dbReference type="ARBA" id="ARBA00004651"/>
    </source>
</evidence>
<gene>
    <name evidence="8" type="ORF">BB934_15510</name>
</gene>
<dbReference type="GO" id="GO:0005886">
    <property type="term" value="C:plasma membrane"/>
    <property type="evidence" value="ECO:0007669"/>
    <property type="project" value="UniProtKB-SubCell"/>
</dbReference>
<feature type="transmembrane region" description="Helical" evidence="7">
    <location>
        <begin position="125"/>
        <end position="144"/>
    </location>
</feature>
<feature type="transmembrane region" description="Helical" evidence="7">
    <location>
        <begin position="213"/>
        <end position="239"/>
    </location>
</feature>
<keyword evidence="8" id="KW-0282">Flagellum</keyword>
<dbReference type="KEGG" id="moc:BB934_15510"/>
<organism evidence="8">
    <name type="scientific">Microvirga ossetica</name>
    <dbReference type="NCBI Taxonomy" id="1882682"/>
    <lineage>
        <taxon>Bacteria</taxon>
        <taxon>Pseudomonadati</taxon>
        <taxon>Pseudomonadota</taxon>
        <taxon>Alphaproteobacteria</taxon>
        <taxon>Hyphomicrobiales</taxon>
        <taxon>Methylobacteriaceae</taxon>
        <taxon>Microvirga</taxon>
    </lineage>
</organism>
<feature type="transmembrane region" description="Helical" evidence="7">
    <location>
        <begin position="6"/>
        <end position="26"/>
    </location>
</feature>
<dbReference type="OrthoDB" id="9779817at2"/>
<dbReference type="Pfam" id="PF01311">
    <property type="entry name" value="Bac_export_1"/>
    <property type="match status" value="1"/>
</dbReference>
<evidence type="ECO:0000256" key="2">
    <source>
        <dbReference type="ARBA" id="ARBA00009772"/>
    </source>
</evidence>
<dbReference type="InterPro" id="IPR002010">
    <property type="entry name" value="T3SS_IM_R"/>
</dbReference>
<name>A0A1B2EHJ4_9HYPH</name>
<evidence type="ECO:0000256" key="6">
    <source>
        <dbReference type="ARBA" id="ARBA00023136"/>
    </source>
</evidence>
<dbReference type="EMBL" id="CP016616">
    <property type="protein sequence ID" value="ANY79453.1"/>
    <property type="molecule type" value="Genomic_DNA"/>
</dbReference>
<feature type="transmembrane region" description="Helical" evidence="7">
    <location>
        <begin position="67"/>
        <end position="88"/>
    </location>
</feature>
<evidence type="ECO:0000256" key="7">
    <source>
        <dbReference type="SAM" id="Phobius"/>
    </source>
</evidence>
<dbReference type="PANTHER" id="PTHR30065">
    <property type="entry name" value="FLAGELLAR BIOSYNTHETIC PROTEIN FLIR"/>
    <property type="match status" value="1"/>
</dbReference>
<keyword evidence="4 7" id="KW-0812">Transmembrane</keyword>
<reference evidence="8" key="1">
    <citation type="submission" date="2016-07" db="EMBL/GenBank/DDBJ databases">
        <title>Microvirga ossetica sp. nov. a new species of rhizobia isolated from root nodules of the legume species Vicia alpestris Steven originated from North Ossetia region in the Caucasus.</title>
        <authorList>
            <person name="Safronova V.I."/>
            <person name="Kuznetsova I.G."/>
            <person name="Sazanova A.L."/>
            <person name="Belimov A."/>
            <person name="Andronov E."/>
            <person name="Osledkin Y.S."/>
            <person name="Onishchuk O.P."/>
            <person name="Kurchak O.N."/>
            <person name="Shaposhnikov A.I."/>
            <person name="Willems A."/>
            <person name="Tikhonovich I.A."/>
        </authorList>
    </citation>
    <scope>NUCLEOTIDE SEQUENCE [LARGE SCALE GENOMIC DNA]</scope>
    <source>
        <strain evidence="8">V5/3M</strain>
    </source>
</reference>
<dbReference type="RefSeq" id="WP_099510464.1">
    <property type="nucleotide sequence ID" value="NZ_CP016616.1"/>
</dbReference>
<comment type="similarity">
    <text evidence="2">Belongs to the FliR/MopE/SpaR family.</text>
</comment>
<proteinExistence type="inferred from homology"/>
<accession>A0A1B2EHJ4</accession>
<feature type="transmembrane region" description="Helical" evidence="7">
    <location>
        <begin position="38"/>
        <end position="55"/>
    </location>
</feature>
<evidence type="ECO:0000256" key="3">
    <source>
        <dbReference type="ARBA" id="ARBA00022475"/>
    </source>
</evidence>
<evidence type="ECO:0000256" key="4">
    <source>
        <dbReference type="ARBA" id="ARBA00022692"/>
    </source>
</evidence>
<dbReference type="NCBIfam" id="NF009416">
    <property type="entry name" value="PRK12780.1"/>
    <property type="match status" value="1"/>
</dbReference>
<keyword evidence="8" id="KW-0969">Cilium</keyword>
<dbReference type="GO" id="GO:0006605">
    <property type="term" value="P:protein targeting"/>
    <property type="evidence" value="ECO:0007669"/>
    <property type="project" value="InterPro"/>
</dbReference>
<sequence>MSQEAAQVLLAIFLIFCRIGGCLMIAPGFSSNRIPVQVRLFIALTTSLALTPVLYEKIRGGVDSPAPAVILVSIGSELLTGFLIGLLGRVYFLSLQTMVNGVAMALGLGGMPGTPVDDAEPLPPVSSFIMMVATAVLFLSDLHWEFFRGLIASYDRLPLGEGLGARLSLTQLVDQIGTAFVLALRISAPFILYSVVVNLAVGLTNKLTPQIPVYFLATPFVMIGGLLVLYFAATDYVLLFMEAFSTWLRDG</sequence>
<protein>
    <submittedName>
        <fullName evidence="8">Flagellar biosynthetic protein FliR</fullName>
    </submittedName>
</protein>
<comment type="subcellular location">
    <subcellularLocation>
        <location evidence="1">Cell membrane</location>
        <topology evidence="1">Multi-pass membrane protein</topology>
    </subcellularLocation>
</comment>
<feature type="transmembrane region" description="Helical" evidence="7">
    <location>
        <begin position="95"/>
        <end position="113"/>
    </location>
</feature>
<evidence type="ECO:0000256" key="5">
    <source>
        <dbReference type="ARBA" id="ARBA00022989"/>
    </source>
</evidence>
<dbReference type="PANTHER" id="PTHR30065:SF1">
    <property type="entry name" value="SURFACE PRESENTATION OF ANTIGENS PROTEIN SPAR"/>
    <property type="match status" value="1"/>
</dbReference>
<keyword evidence="8" id="KW-0966">Cell projection</keyword>
<keyword evidence="3" id="KW-1003">Cell membrane</keyword>
<keyword evidence="5 7" id="KW-1133">Transmembrane helix</keyword>
<feature type="transmembrane region" description="Helical" evidence="7">
    <location>
        <begin position="176"/>
        <end position="201"/>
    </location>
</feature>
<dbReference type="AlphaFoldDB" id="A0A1B2EHJ4"/>
<keyword evidence="6 7" id="KW-0472">Membrane</keyword>